<dbReference type="RefSeq" id="XP_002186370.1">
    <property type="nucleotide sequence ID" value="XM_002186334.1"/>
</dbReference>
<organism evidence="2 3">
    <name type="scientific">Phaeodactylum tricornutum (strain CCAP 1055/1)</name>
    <dbReference type="NCBI Taxonomy" id="556484"/>
    <lineage>
        <taxon>Eukaryota</taxon>
        <taxon>Sar</taxon>
        <taxon>Stramenopiles</taxon>
        <taxon>Ochrophyta</taxon>
        <taxon>Bacillariophyta</taxon>
        <taxon>Bacillariophyceae</taxon>
        <taxon>Bacillariophycidae</taxon>
        <taxon>Naviculales</taxon>
        <taxon>Phaeodactylaceae</taxon>
        <taxon>Phaeodactylum</taxon>
    </lineage>
</organism>
<protein>
    <submittedName>
        <fullName evidence="2">Uncharacterized protein</fullName>
    </submittedName>
</protein>
<dbReference type="InParanoid" id="B5Y4X2"/>
<evidence type="ECO:0000313" key="3">
    <source>
        <dbReference type="Proteomes" id="UP000000759"/>
    </source>
</evidence>
<dbReference type="OrthoDB" id="46366at2759"/>
<evidence type="ECO:0000256" key="1">
    <source>
        <dbReference type="SAM" id="Phobius"/>
    </source>
</evidence>
<dbReference type="PaxDb" id="2850-Phatr43963"/>
<sequence>MLITVNTKYITVGLLLACSIICALLQGRLLRRMILLADDSESDTGGKGIRNHESWQVSPKALHSVNMTSSAAKTCAINLYGLPRAFQSLALPSIIQNVIRPNAINNCDYFIHYYYLTEEGAGRSGEGGQIKPEEVLLLRQAVQDYSPNSVIRFCYDKEEAFWNQFKPLIDKIRTTNATNGKFLYFPWRSPSYIYPVTTDNIVKMWHSIQSAWNLMAEYETLTTRKFDRIAMLRLDVVYITPINVFHVNQRELRDDEKVALVPGFGRHPVSDRLIVGPRDAVEIWAAQRFERLDAHIQFVRRNHPGWGMHSEKYLNWSIFPAIRDTGTTIVEDDHLCFFRARVDESVWISDCGGWPVFARPSILNNLGGDKVQVLESTLGRKCLGEAQHVSWAFVALQCPAG</sequence>
<dbReference type="Proteomes" id="UP000000759">
    <property type="component" value="Chromosome 3"/>
</dbReference>
<keyword evidence="3" id="KW-1185">Reference proteome</keyword>
<reference evidence="3" key="2">
    <citation type="submission" date="2008-08" db="EMBL/GenBank/DDBJ databases">
        <authorList>
            <consortium name="Diatom Consortium"/>
            <person name="Grigoriev I."/>
            <person name="Grimwood J."/>
            <person name="Kuo A."/>
            <person name="Otillar R.P."/>
            <person name="Salamov A."/>
            <person name="Detter J.C."/>
            <person name="Lindquist E."/>
            <person name="Shapiro H."/>
            <person name="Lucas S."/>
            <person name="Glavina del Rio T."/>
            <person name="Pitluck S."/>
            <person name="Rokhsar D."/>
            <person name="Bowler C."/>
        </authorList>
    </citation>
    <scope>GENOME REANNOTATION</scope>
    <source>
        <strain evidence="3">CCAP 1055/1</strain>
    </source>
</reference>
<evidence type="ECO:0000313" key="2">
    <source>
        <dbReference type="EMBL" id="ACI65840.1"/>
    </source>
</evidence>
<gene>
    <name evidence="2" type="ORF">PHATR_43963</name>
</gene>
<accession>B5Y4X2</accession>
<reference evidence="2 3" key="1">
    <citation type="journal article" date="2008" name="Nature">
        <title>The Phaeodactylum genome reveals the evolutionary history of diatom genomes.</title>
        <authorList>
            <person name="Bowler C."/>
            <person name="Allen A.E."/>
            <person name="Badger J.H."/>
            <person name="Grimwood J."/>
            <person name="Jabbari K."/>
            <person name="Kuo A."/>
            <person name="Maheswari U."/>
            <person name="Martens C."/>
            <person name="Maumus F."/>
            <person name="Otillar R.P."/>
            <person name="Rayko E."/>
            <person name="Salamov A."/>
            <person name="Vandepoele K."/>
            <person name="Beszteri B."/>
            <person name="Gruber A."/>
            <person name="Heijde M."/>
            <person name="Katinka M."/>
            <person name="Mock T."/>
            <person name="Valentin K."/>
            <person name="Verret F."/>
            <person name="Berges J.A."/>
            <person name="Brownlee C."/>
            <person name="Cadoret J.P."/>
            <person name="Chiovitti A."/>
            <person name="Choi C.J."/>
            <person name="Coesel S."/>
            <person name="De Martino A."/>
            <person name="Detter J.C."/>
            <person name="Durkin C."/>
            <person name="Falciatore A."/>
            <person name="Fournet J."/>
            <person name="Haruta M."/>
            <person name="Huysman M.J."/>
            <person name="Jenkins B.D."/>
            <person name="Jiroutova K."/>
            <person name="Jorgensen R.E."/>
            <person name="Joubert Y."/>
            <person name="Kaplan A."/>
            <person name="Kroger N."/>
            <person name="Kroth P.G."/>
            <person name="La Roche J."/>
            <person name="Lindquist E."/>
            <person name="Lommer M."/>
            <person name="Martin-Jezequel V."/>
            <person name="Lopez P.J."/>
            <person name="Lucas S."/>
            <person name="Mangogna M."/>
            <person name="McGinnis K."/>
            <person name="Medlin L.K."/>
            <person name="Montsant A."/>
            <person name="Oudot-Le Secq M.P."/>
            <person name="Napoli C."/>
            <person name="Obornik M."/>
            <person name="Parker M.S."/>
            <person name="Petit J.L."/>
            <person name="Porcel B.M."/>
            <person name="Poulsen N."/>
            <person name="Robison M."/>
            <person name="Rychlewski L."/>
            <person name="Rynearson T.A."/>
            <person name="Schmutz J."/>
            <person name="Shapiro H."/>
            <person name="Siaut M."/>
            <person name="Stanley M."/>
            <person name="Sussman M.R."/>
            <person name="Taylor A.R."/>
            <person name="Vardi A."/>
            <person name="von Dassow P."/>
            <person name="Vyverman W."/>
            <person name="Willis A."/>
            <person name="Wyrwicz L.S."/>
            <person name="Rokhsar D.S."/>
            <person name="Weissenbach J."/>
            <person name="Armbrust E.V."/>
            <person name="Green B.R."/>
            <person name="Van de Peer Y."/>
            <person name="Grigoriev I.V."/>
        </authorList>
    </citation>
    <scope>NUCLEOTIDE SEQUENCE [LARGE SCALE GENOMIC DNA]</scope>
    <source>
        <strain evidence="2 3">CCAP 1055/1</strain>
    </source>
</reference>
<dbReference type="KEGG" id="pti:PHATR_43963"/>
<keyword evidence="1" id="KW-1133">Transmembrane helix</keyword>
<dbReference type="eggNOG" id="ENOG502STKM">
    <property type="taxonomic scope" value="Eukaryota"/>
</dbReference>
<dbReference type="EMBL" id="CP001142">
    <property type="protein sequence ID" value="ACI65840.1"/>
    <property type="molecule type" value="Genomic_DNA"/>
</dbReference>
<proteinExistence type="predicted"/>
<dbReference type="HOGENOM" id="CLU_053241_0_0_1"/>
<name>B5Y4X2_PHATC</name>
<feature type="transmembrane region" description="Helical" evidence="1">
    <location>
        <begin position="6"/>
        <end position="25"/>
    </location>
</feature>
<keyword evidence="1" id="KW-0812">Transmembrane</keyword>
<dbReference type="GeneID" id="7204183"/>
<keyword evidence="1" id="KW-0472">Membrane</keyword>
<dbReference type="AlphaFoldDB" id="B5Y4X2"/>